<accession>A0AAN7J3Q0</accession>
<reference evidence="3 4" key="1">
    <citation type="journal article" date="2023" name="G3 (Bethesda)">
        <title>A haplotype-resolved chromosome-scale genome for Quercus rubra L. provides insights into the genetics of adaptive traits for red oak species.</title>
        <authorList>
            <person name="Kapoor B."/>
            <person name="Jenkins J."/>
            <person name="Schmutz J."/>
            <person name="Zhebentyayeva T."/>
            <person name="Kuelheim C."/>
            <person name="Coggeshall M."/>
            <person name="Heim C."/>
            <person name="Lasky J.R."/>
            <person name="Leites L."/>
            <person name="Islam-Faridi N."/>
            <person name="Romero-Severson J."/>
            <person name="DeLeo V.L."/>
            <person name="Lucas S.M."/>
            <person name="Lazic D."/>
            <person name="Gailing O."/>
            <person name="Carlson J."/>
            <person name="Staton M."/>
        </authorList>
    </citation>
    <scope>NUCLEOTIDE SEQUENCE [LARGE SCALE GENOMIC DNA]</scope>
    <source>
        <strain evidence="3">Pseudo-F2</strain>
    </source>
</reference>
<dbReference type="Proteomes" id="UP001324115">
    <property type="component" value="Unassembled WGS sequence"/>
</dbReference>
<evidence type="ECO:0000256" key="1">
    <source>
        <dbReference type="SAM" id="MobiDB-lite"/>
    </source>
</evidence>
<dbReference type="EMBL" id="JAXUIC010000003">
    <property type="protein sequence ID" value="KAK4597100.1"/>
    <property type="molecule type" value="Genomic_DNA"/>
</dbReference>
<feature type="region of interest" description="Disordered" evidence="1">
    <location>
        <begin position="91"/>
        <end position="134"/>
    </location>
</feature>
<gene>
    <name evidence="3" type="ORF">RGQ29_014919</name>
</gene>
<dbReference type="InterPro" id="IPR024752">
    <property type="entry name" value="Myb/SANT-like_dom"/>
</dbReference>
<comment type="caution">
    <text evidence="3">The sequence shown here is derived from an EMBL/GenBank/DDBJ whole genome shotgun (WGS) entry which is preliminary data.</text>
</comment>
<proteinExistence type="predicted"/>
<evidence type="ECO:0000259" key="2">
    <source>
        <dbReference type="Pfam" id="PF12776"/>
    </source>
</evidence>
<name>A0AAN7J3Q0_QUERU</name>
<dbReference type="Pfam" id="PF12776">
    <property type="entry name" value="Myb_DNA-bind_3"/>
    <property type="match status" value="1"/>
</dbReference>
<feature type="domain" description="Myb/SANT-like" evidence="2">
    <location>
        <begin position="2"/>
        <end position="62"/>
    </location>
</feature>
<dbReference type="PANTHER" id="PTHR47851">
    <property type="entry name" value="OS06G0588700 PROTEIN-RELATED"/>
    <property type="match status" value="1"/>
</dbReference>
<protein>
    <recommendedName>
        <fullName evidence="2">Myb/SANT-like domain-containing protein</fullName>
    </recommendedName>
</protein>
<evidence type="ECO:0000313" key="4">
    <source>
        <dbReference type="Proteomes" id="UP001324115"/>
    </source>
</evidence>
<evidence type="ECO:0000313" key="3">
    <source>
        <dbReference type="EMBL" id="KAK4597100.1"/>
    </source>
</evidence>
<sequence>MGWENIITTFEKKTGKGYPRVKYKHKWDALKKDWVLWNKLKGSETRLRWYTTKERIVATDEWYIWRHMICMWAPSSSVLPNDVEKLKGGLSDTSIDSSFPKKNDDDDEDENPNLSTQDKGKRRTLLSSTQGKGKKGGIALKLTQQLSRSCDVVELRNATCSVELGSTIRNVMERVCILDGIEKGSKLYLMAARMFQKQEKREMFVVMREPHLQLQFLQEEAGLLGGHYFGTN</sequence>
<organism evidence="3 4">
    <name type="scientific">Quercus rubra</name>
    <name type="common">Northern red oak</name>
    <name type="synonym">Quercus borealis</name>
    <dbReference type="NCBI Taxonomy" id="3512"/>
    <lineage>
        <taxon>Eukaryota</taxon>
        <taxon>Viridiplantae</taxon>
        <taxon>Streptophyta</taxon>
        <taxon>Embryophyta</taxon>
        <taxon>Tracheophyta</taxon>
        <taxon>Spermatophyta</taxon>
        <taxon>Magnoliopsida</taxon>
        <taxon>eudicotyledons</taxon>
        <taxon>Gunneridae</taxon>
        <taxon>Pentapetalae</taxon>
        <taxon>rosids</taxon>
        <taxon>fabids</taxon>
        <taxon>Fagales</taxon>
        <taxon>Fagaceae</taxon>
        <taxon>Quercus</taxon>
    </lineage>
</organism>
<keyword evidence="4" id="KW-1185">Reference proteome</keyword>
<dbReference type="AlphaFoldDB" id="A0AAN7J3Q0"/>
<dbReference type="PANTHER" id="PTHR47851:SF8">
    <property type="entry name" value="NO APICAL MERISTEM-ASSOCIATED C-TERMINAL DOMAIN-CONTAINING PROTEIN"/>
    <property type="match status" value="1"/>
</dbReference>